<accession>A0A0C3CV00</accession>
<reference evidence="3" key="2">
    <citation type="submission" date="2015-01" db="EMBL/GenBank/DDBJ databases">
        <title>Evolutionary Origins and Diversification of the Mycorrhizal Mutualists.</title>
        <authorList>
            <consortium name="DOE Joint Genome Institute"/>
            <consortium name="Mycorrhizal Genomics Consortium"/>
            <person name="Kohler A."/>
            <person name="Kuo A."/>
            <person name="Nagy L.G."/>
            <person name="Floudas D."/>
            <person name="Copeland A."/>
            <person name="Barry K.W."/>
            <person name="Cichocki N."/>
            <person name="Veneault-Fourrey C."/>
            <person name="LaButti K."/>
            <person name="Lindquist E.A."/>
            <person name="Lipzen A."/>
            <person name="Lundell T."/>
            <person name="Morin E."/>
            <person name="Murat C."/>
            <person name="Riley R."/>
            <person name="Ohm R."/>
            <person name="Sun H."/>
            <person name="Tunlid A."/>
            <person name="Henrissat B."/>
            <person name="Grigoriev I.V."/>
            <person name="Hibbett D.S."/>
            <person name="Martin F."/>
        </authorList>
    </citation>
    <scope>NUCLEOTIDE SEQUENCE [LARGE SCALE GENOMIC DNA]</scope>
    <source>
        <strain evidence="3">Zn</strain>
    </source>
</reference>
<evidence type="ECO:0000313" key="3">
    <source>
        <dbReference type="Proteomes" id="UP000054321"/>
    </source>
</evidence>
<keyword evidence="1" id="KW-0472">Membrane</keyword>
<dbReference type="AlphaFoldDB" id="A0A0C3CV00"/>
<reference evidence="2 3" key="1">
    <citation type="submission" date="2014-04" db="EMBL/GenBank/DDBJ databases">
        <authorList>
            <consortium name="DOE Joint Genome Institute"/>
            <person name="Kuo A."/>
            <person name="Martino E."/>
            <person name="Perotto S."/>
            <person name="Kohler A."/>
            <person name="Nagy L.G."/>
            <person name="Floudas D."/>
            <person name="Copeland A."/>
            <person name="Barry K.W."/>
            <person name="Cichocki N."/>
            <person name="Veneault-Fourrey C."/>
            <person name="LaButti K."/>
            <person name="Lindquist E.A."/>
            <person name="Lipzen A."/>
            <person name="Lundell T."/>
            <person name="Morin E."/>
            <person name="Murat C."/>
            <person name="Sun H."/>
            <person name="Tunlid A."/>
            <person name="Henrissat B."/>
            <person name="Grigoriev I.V."/>
            <person name="Hibbett D.S."/>
            <person name="Martin F."/>
            <person name="Nordberg H.P."/>
            <person name="Cantor M.N."/>
            <person name="Hua S.X."/>
        </authorList>
    </citation>
    <scope>NUCLEOTIDE SEQUENCE [LARGE SCALE GENOMIC DNA]</scope>
    <source>
        <strain evidence="2 3">Zn</strain>
    </source>
</reference>
<dbReference type="PANTHER" id="PTHR37488">
    <property type="entry name" value="DUF1275 DOMAIN-CONTAINING PROTEIN"/>
    <property type="match status" value="1"/>
</dbReference>
<dbReference type="HOGENOM" id="CLU_061825_1_2_1"/>
<feature type="transmembrane region" description="Helical" evidence="1">
    <location>
        <begin position="216"/>
        <end position="234"/>
    </location>
</feature>
<sequence length="258" mass="27900">MGRPAFATRLREYFSAPIPEDVLLEAEMLALTFATGIEDAATFPDFHCFVSNQTGNTVLLAIAASGISTMTSLPYIATSLSMFILGGCVMGQIGNFVGCRRRGWLILSSIIQTTLVFAASLLQFRNVVPFKSEAADLGVLSLLAISAGGQVAMARSLRMTEITTANATSAYVDTFIDVNLYKFQNRSRNRRFLFLLSLIGGSFTGAFAYAKLGSPWTLMISAIGKVLVTVALFLNREYIRDERSLTTASSTLNLSAVV</sequence>
<keyword evidence="1" id="KW-1133">Transmembrane helix</keyword>
<keyword evidence="1" id="KW-0812">Transmembrane</keyword>
<gene>
    <name evidence="2" type="ORF">OIDMADRAFT_119812</name>
</gene>
<dbReference type="Pfam" id="PF06912">
    <property type="entry name" value="DUF1275"/>
    <property type="match status" value="1"/>
</dbReference>
<organism evidence="2 3">
    <name type="scientific">Oidiodendron maius (strain Zn)</name>
    <dbReference type="NCBI Taxonomy" id="913774"/>
    <lineage>
        <taxon>Eukaryota</taxon>
        <taxon>Fungi</taxon>
        <taxon>Dikarya</taxon>
        <taxon>Ascomycota</taxon>
        <taxon>Pezizomycotina</taxon>
        <taxon>Leotiomycetes</taxon>
        <taxon>Leotiomycetes incertae sedis</taxon>
        <taxon>Myxotrichaceae</taxon>
        <taxon>Oidiodendron</taxon>
    </lineage>
</organism>
<dbReference type="Proteomes" id="UP000054321">
    <property type="component" value="Unassembled WGS sequence"/>
</dbReference>
<dbReference type="EMBL" id="KN832874">
    <property type="protein sequence ID" value="KIN02824.1"/>
    <property type="molecule type" value="Genomic_DNA"/>
</dbReference>
<feature type="transmembrane region" description="Helical" evidence="1">
    <location>
        <begin position="192"/>
        <end position="210"/>
    </location>
</feature>
<dbReference type="InParanoid" id="A0A0C3CV00"/>
<dbReference type="PANTHER" id="PTHR37488:SF2">
    <property type="entry name" value="DUF1275 DOMAIN-CONTAINING PROTEIN"/>
    <property type="match status" value="1"/>
</dbReference>
<feature type="transmembrane region" description="Helical" evidence="1">
    <location>
        <begin position="104"/>
        <end position="122"/>
    </location>
</feature>
<dbReference type="STRING" id="913774.A0A0C3CV00"/>
<feature type="transmembrane region" description="Helical" evidence="1">
    <location>
        <begin position="134"/>
        <end position="153"/>
    </location>
</feature>
<feature type="transmembrane region" description="Helical" evidence="1">
    <location>
        <begin position="75"/>
        <end position="97"/>
    </location>
</feature>
<evidence type="ECO:0000256" key="1">
    <source>
        <dbReference type="SAM" id="Phobius"/>
    </source>
</evidence>
<dbReference type="InterPro" id="IPR010699">
    <property type="entry name" value="DUF1275"/>
</dbReference>
<name>A0A0C3CV00_OIDMZ</name>
<proteinExistence type="predicted"/>
<protein>
    <recommendedName>
        <fullName evidence="4">DUF1275 domain protein</fullName>
    </recommendedName>
</protein>
<keyword evidence="3" id="KW-1185">Reference proteome</keyword>
<evidence type="ECO:0008006" key="4">
    <source>
        <dbReference type="Google" id="ProtNLM"/>
    </source>
</evidence>
<dbReference type="OrthoDB" id="5223589at2759"/>
<evidence type="ECO:0000313" key="2">
    <source>
        <dbReference type="EMBL" id="KIN02824.1"/>
    </source>
</evidence>